<evidence type="ECO:0000313" key="3">
    <source>
        <dbReference type="Proteomes" id="UP000697127"/>
    </source>
</evidence>
<dbReference type="AlphaFoldDB" id="A0A9P6WNE8"/>
<gene>
    <name evidence="2" type="ORF">C6P40_003600</name>
</gene>
<dbReference type="GO" id="GO:0044715">
    <property type="term" value="F:8-oxo-dGDP phosphatase activity"/>
    <property type="evidence" value="ECO:0007669"/>
    <property type="project" value="TreeGrafter"/>
</dbReference>
<dbReference type="InterPro" id="IPR000086">
    <property type="entry name" value="NUDIX_hydrolase_dom"/>
</dbReference>
<name>A0A9P6WNE8_9ASCO</name>
<dbReference type="InterPro" id="IPR031804">
    <property type="entry name" value="DUF4743"/>
</dbReference>
<dbReference type="PANTHER" id="PTHR13622:SF8">
    <property type="entry name" value="THIAMIN PYROPHOSPHOKINASE 1"/>
    <property type="match status" value="1"/>
</dbReference>
<comment type="caution">
    <text evidence="2">The sequence shown here is derived from an EMBL/GenBank/DDBJ whole genome shotgun (WGS) entry which is preliminary data.</text>
</comment>
<dbReference type="OrthoDB" id="10261522at2759"/>
<dbReference type="SUPFAM" id="SSF55811">
    <property type="entry name" value="Nudix"/>
    <property type="match status" value="1"/>
</dbReference>
<proteinExistence type="predicted"/>
<accession>A0A9P6WNE8</accession>
<feature type="domain" description="Nudix hydrolase" evidence="1">
    <location>
        <begin position="133"/>
        <end position="283"/>
    </location>
</feature>
<evidence type="ECO:0000313" key="2">
    <source>
        <dbReference type="EMBL" id="KAG0690209.1"/>
    </source>
</evidence>
<dbReference type="Pfam" id="PF15916">
    <property type="entry name" value="DUF4743"/>
    <property type="match status" value="1"/>
</dbReference>
<sequence length="317" mass="36964">MPTLLDIIKKVDSTPYPHEIGYEEFRRNVYLLISHDGTFQLGYLIPAVVAELTKHPQYFIVSAEYKTVQINPSLETFELREAAFSEIGKEWRKNKLFITLEGWRDELYIIYSKTKEPYFKLERAMCPLFGVVMYGVHINGYVKTADGKLKLWIPRRAANKATYPGMLDNMVAGGLGYPYGPLETCYKECYEEAGLEKEYISEHINSCGVVSYLYQLTKGDYFTEAGLIQPEVEYIYDIELDETMVPYPVDHEAENFRLMSIEEVKERILNQEFKDNCAAIIIDFMMRHSLITAENEFDFIEINNRVHRFLPFPVRKN</sequence>
<dbReference type="Pfam" id="PF00293">
    <property type="entry name" value="NUDIX"/>
    <property type="match status" value="1"/>
</dbReference>
<dbReference type="Proteomes" id="UP000697127">
    <property type="component" value="Unassembled WGS sequence"/>
</dbReference>
<dbReference type="InterPro" id="IPR015797">
    <property type="entry name" value="NUDIX_hydrolase-like_dom_sf"/>
</dbReference>
<dbReference type="Gene3D" id="3.90.79.10">
    <property type="entry name" value="Nucleoside Triphosphate Pyrophosphohydrolase"/>
    <property type="match status" value="1"/>
</dbReference>
<dbReference type="CDD" id="cd03676">
    <property type="entry name" value="NUDIX_Tnr3_like"/>
    <property type="match status" value="1"/>
</dbReference>
<dbReference type="EMBL" id="PUHW01000041">
    <property type="protein sequence ID" value="KAG0690209.1"/>
    <property type="molecule type" value="Genomic_DNA"/>
</dbReference>
<keyword evidence="3" id="KW-1185">Reference proteome</keyword>
<dbReference type="PANTHER" id="PTHR13622">
    <property type="entry name" value="THIAMIN PYROPHOSPHOKINASE"/>
    <property type="match status" value="1"/>
</dbReference>
<dbReference type="FunFam" id="3.90.79.10:FF:000019">
    <property type="entry name" value="Thiamin pyrophosphokinase, putative"/>
    <property type="match status" value="1"/>
</dbReference>
<protein>
    <recommendedName>
        <fullName evidence="1">Nudix hydrolase domain-containing protein</fullName>
    </recommendedName>
</protein>
<reference evidence="2" key="1">
    <citation type="submission" date="2020-11" db="EMBL/GenBank/DDBJ databases">
        <title>Kefir isolates.</title>
        <authorList>
            <person name="Marcisauskas S."/>
            <person name="Kim Y."/>
            <person name="Blasche S."/>
        </authorList>
    </citation>
    <scope>NUCLEOTIDE SEQUENCE</scope>
    <source>
        <strain evidence="2">Olga-1</strain>
    </source>
</reference>
<evidence type="ECO:0000259" key="1">
    <source>
        <dbReference type="PROSITE" id="PS51462"/>
    </source>
</evidence>
<dbReference type="PROSITE" id="PS51462">
    <property type="entry name" value="NUDIX"/>
    <property type="match status" value="1"/>
</dbReference>
<organism evidence="2 3">
    <name type="scientific">Pichia californica</name>
    <dbReference type="NCBI Taxonomy" id="460514"/>
    <lineage>
        <taxon>Eukaryota</taxon>
        <taxon>Fungi</taxon>
        <taxon>Dikarya</taxon>
        <taxon>Ascomycota</taxon>
        <taxon>Saccharomycotina</taxon>
        <taxon>Pichiomycetes</taxon>
        <taxon>Pichiales</taxon>
        <taxon>Pichiaceae</taxon>
        <taxon>Pichia</taxon>
    </lineage>
</organism>